<reference evidence="1 2" key="1">
    <citation type="submission" date="2012-05" db="EMBL/GenBank/DDBJ databases">
        <title>Genome sequence of Helicobacter pylori Hp P-13b.</title>
        <authorList>
            <person name="Blanchard T.G."/>
            <person name="Czinn S.J."/>
            <person name="McCracken C."/>
            <person name="Abolude K."/>
            <person name="Maroo A."/>
            <person name="Santana-Cruz I."/>
            <person name="Tallon L.J."/>
            <person name="Ficke F.W.F."/>
        </authorList>
    </citation>
    <scope>NUCLEOTIDE SEQUENCE [LARGE SCALE GENOMIC DNA]</scope>
    <source>
        <strain evidence="1 2">Hp P-13b</strain>
    </source>
</reference>
<evidence type="ECO:0000313" key="2">
    <source>
        <dbReference type="Proteomes" id="UP000003392"/>
    </source>
</evidence>
<name>A0ABC9QPX3_HELPX</name>
<dbReference type="Proteomes" id="UP000003392">
    <property type="component" value="Unassembled WGS sequence"/>
</dbReference>
<protein>
    <submittedName>
        <fullName evidence="1">Uncharacterized protein</fullName>
    </submittedName>
</protein>
<sequence length="51" mass="6121">MWGLSQKIFLITRKKDNRNKHYASGLKTLKNLIGLKWFFRILIKISNFLIN</sequence>
<proteinExistence type="predicted"/>
<evidence type="ECO:0000313" key="1">
    <source>
        <dbReference type="EMBL" id="EJC30452.1"/>
    </source>
</evidence>
<dbReference type="AlphaFoldDB" id="A0ABC9QPX3"/>
<comment type="caution">
    <text evidence="1">The sequence shown here is derived from an EMBL/GenBank/DDBJ whole genome shotgun (WGS) entry which is preliminary data.</text>
</comment>
<gene>
    <name evidence="1" type="ORF">HPHPP13B_1494</name>
</gene>
<dbReference type="EMBL" id="AKQI01000008">
    <property type="protein sequence ID" value="EJC30452.1"/>
    <property type="molecule type" value="Genomic_DNA"/>
</dbReference>
<accession>A0ABC9QPX3</accession>
<organism evidence="1 2">
    <name type="scientific">Helicobacter pylori Hp P-13b</name>
    <dbReference type="NCBI Taxonomy" id="992107"/>
    <lineage>
        <taxon>Bacteria</taxon>
        <taxon>Pseudomonadati</taxon>
        <taxon>Campylobacterota</taxon>
        <taxon>Epsilonproteobacteria</taxon>
        <taxon>Campylobacterales</taxon>
        <taxon>Helicobacteraceae</taxon>
        <taxon>Helicobacter</taxon>
    </lineage>
</organism>